<dbReference type="PANTHER" id="PTHR39428:SF3">
    <property type="entry name" value="DEAZAFLAVIN-DEPENDENT NITROREDUCTASE"/>
    <property type="match status" value="1"/>
</dbReference>
<dbReference type="RefSeq" id="WP_357410761.1">
    <property type="nucleotide sequence ID" value="NZ_JBEYCD010000023.1"/>
</dbReference>
<dbReference type="Gene3D" id="2.30.110.10">
    <property type="entry name" value="Electron Transport, Fmn-binding Protein, Chain A"/>
    <property type="match status" value="1"/>
</dbReference>
<reference evidence="3 4" key="1">
    <citation type="submission" date="2024-10" db="EMBL/GenBank/DDBJ databases">
        <title>The Natural Products Discovery Center: Release of the First 8490 Sequenced Strains for Exploring Actinobacteria Biosynthetic Diversity.</title>
        <authorList>
            <person name="Kalkreuter E."/>
            <person name="Kautsar S.A."/>
            <person name="Yang D."/>
            <person name="Bader C.D."/>
            <person name="Teijaro C.N."/>
            <person name="Fluegel L."/>
            <person name="Davis C.M."/>
            <person name="Simpson J.R."/>
            <person name="Lauterbach L."/>
            <person name="Steele A.D."/>
            <person name="Gui C."/>
            <person name="Meng S."/>
            <person name="Li G."/>
            <person name="Viehrig K."/>
            <person name="Ye F."/>
            <person name="Su P."/>
            <person name="Kiefer A.F."/>
            <person name="Nichols A."/>
            <person name="Cepeda A.J."/>
            <person name="Yan W."/>
            <person name="Fan B."/>
            <person name="Jiang Y."/>
            <person name="Adhikari A."/>
            <person name="Zheng C.-J."/>
            <person name="Schuster L."/>
            <person name="Cowan T.M."/>
            <person name="Smanski M.J."/>
            <person name="Chevrette M.G."/>
            <person name="De Carvalho L.P.S."/>
            <person name="Shen B."/>
        </authorList>
    </citation>
    <scope>NUCLEOTIDE SEQUENCE [LARGE SCALE GENOMIC DNA]</scope>
    <source>
        <strain evidence="3 4">NPDC019275</strain>
    </source>
</reference>
<dbReference type="PANTHER" id="PTHR39428">
    <property type="entry name" value="F420H(2)-DEPENDENT QUINONE REDUCTASE RV1261C"/>
    <property type="match status" value="1"/>
</dbReference>
<name>A0ABW7XC11_9NOCA</name>
<dbReference type="Pfam" id="PF04075">
    <property type="entry name" value="F420H2_quin_red"/>
    <property type="match status" value="1"/>
</dbReference>
<evidence type="ECO:0000313" key="3">
    <source>
        <dbReference type="EMBL" id="MFI2478514.1"/>
    </source>
</evidence>
<comment type="similarity">
    <text evidence="1">Belongs to the F420H(2)-dependent quinone reductase family.</text>
</comment>
<dbReference type="NCBIfam" id="TIGR00026">
    <property type="entry name" value="hi_GC_TIGR00026"/>
    <property type="match status" value="1"/>
</dbReference>
<evidence type="ECO:0000256" key="2">
    <source>
        <dbReference type="ARBA" id="ARBA00049106"/>
    </source>
</evidence>
<keyword evidence="4" id="KW-1185">Reference proteome</keyword>
<evidence type="ECO:0000313" key="4">
    <source>
        <dbReference type="Proteomes" id="UP001611415"/>
    </source>
</evidence>
<protein>
    <submittedName>
        <fullName evidence="3">Nitroreductase/quinone reductase family protein</fullName>
    </submittedName>
</protein>
<dbReference type="InterPro" id="IPR004378">
    <property type="entry name" value="F420H2_quin_Rdtase"/>
</dbReference>
<proteinExistence type="inferred from homology"/>
<sequence length="165" mass="18095">MAEQPASTPARLSLTGRFAHFGSTRLGALSKLHGRVHSRLYARFGGTRFGKWLGRPVFQLTVLGRKTGVPRSVVLMYIPDGDDLLVSGSFGGHPKPPNWWGNLLAAGGGQARVGHETWPVTARVVTDEDEYAARWRVLVAHYPDLATYQALSPRRLPIAVLTRAK</sequence>
<gene>
    <name evidence="3" type="ORF">ACH49W_34610</name>
</gene>
<accession>A0ABW7XC11</accession>
<organism evidence="3 4">
    <name type="scientific">Nocardia xishanensis</name>
    <dbReference type="NCBI Taxonomy" id="238964"/>
    <lineage>
        <taxon>Bacteria</taxon>
        <taxon>Bacillati</taxon>
        <taxon>Actinomycetota</taxon>
        <taxon>Actinomycetes</taxon>
        <taxon>Mycobacteriales</taxon>
        <taxon>Nocardiaceae</taxon>
        <taxon>Nocardia</taxon>
    </lineage>
</organism>
<dbReference type="Proteomes" id="UP001611415">
    <property type="component" value="Unassembled WGS sequence"/>
</dbReference>
<dbReference type="InterPro" id="IPR012349">
    <property type="entry name" value="Split_barrel_FMN-bd"/>
</dbReference>
<comment type="catalytic activity">
    <reaction evidence="2">
        <text>oxidized coenzyme F420-(gamma-L-Glu)(n) + a quinol + H(+) = reduced coenzyme F420-(gamma-L-Glu)(n) + a quinone</text>
        <dbReference type="Rhea" id="RHEA:39663"/>
        <dbReference type="Rhea" id="RHEA-COMP:12939"/>
        <dbReference type="Rhea" id="RHEA-COMP:14378"/>
        <dbReference type="ChEBI" id="CHEBI:15378"/>
        <dbReference type="ChEBI" id="CHEBI:24646"/>
        <dbReference type="ChEBI" id="CHEBI:132124"/>
        <dbReference type="ChEBI" id="CHEBI:133980"/>
        <dbReference type="ChEBI" id="CHEBI:139511"/>
    </reaction>
</comment>
<evidence type="ECO:0000256" key="1">
    <source>
        <dbReference type="ARBA" id="ARBA00008710"/>
    </source>
</evidence>
<comment type="caution">
    <text evidence="3">The sequence shown here is derived from an EMBL/GenBank/DDBJ whole genome shotgun (WGS) entry which is preliminary data.</text>
</comment>
<dbReference type="EMBL" id="JBIRYO010000041">
    <property type="protein sequence ID" value="MFI2478514.1"/>
    <property type="molecule type" value="Genomic_DNA"/>
</dbReference>